<dbReference type="PANTHER" id="PTHR12304">
    <property type="entry name" value="INOSINE-URIDINE PREFERRING NUCLEOSIDE HYDROLASE"/>
    <property type="match status" value="1"/>
</dbReference>
<reference evidence="4" key="1">
    <citation type="submission" date="2020-10" db="EMBL/GenBank/DDBJ databases">
        <authorList>
            <person name="Gilroy R."/>
        </authorList>
    </citation>
    <scope>NUCLEOTIDE SEQUENCE</scope>
    <source>
        <strain evidence="4">ChiGjej1B1-24693</strain>
    </source>
</reference>
<sequence>MSTEIILDCDTGIDDSLALLHLLQHPDAELVAVLSTAGNVGVEAVTRNNLSWLEFCGRSDIGVHVGASGPLVAPLRTCEDTHGDHGVGYAQLPSPTTAPRDEDAADAWCRLTRERPGELVGLVIGPLTSLAMAIRRDPGLPQRLRRLVVMGGSFDHPGNTTPLAEWNVAVDPEAAHEVFTAFGVDGAPQPIICALNLTEQVALTPEHLSRLGELADGPLVRHLNDALRFYFEFHQAQGEGYLAHVHDAFAAAVALDPSIVTTTPAVVDVELNGTLTRGAMVADRRGFWGRPPNALIADTTDVPRFLDELVRSLATLAGRHLRPTGTARRPQN</sequence>
<name>A0A9D1KLD6_9ACTN</name>
<evidence type="ECO:0000256" key="1">
    <source>
        <dbReference type="ARBA" id="ARBA00022801"/>
    </source>
</evidence>
<dbReference type="GO" id="GO:0008477">
    <property type="term" value="F:purine nucleosidase activity"/>
    <property type="evidence" value="ECO:0007669"/>
    <property type="project" value="TreeGrafter"/>
</dbReference>
<dbReference type="EMBL" id="DVLP01000084">
    <property type="protein sequence ID" value="HIT74535.1"/>
    <property type="molecule type" value="Genomic_DNA"/>
</dbReference>
<evidence type="ECO:0000313" key="4">
    <source>
        <dbReference type="EMBL" id="HIT74535.1"/>
    </source>
</evidence>
<dbReference type="Proteomes" id="UP000886842">
    <property type="component" value="Unassembled WGS sequence"/>
</dbReference>
<organism evidence="4 5">
    <name type="scientific">Candidatus Avipropionibacterium avicola</name>
    <dbReference type="NCBI Taxonomy" id="2840701"/>
    <lineage>
        <taxon>Bacteria</taxon>
        <taxon>Bacillati</taxon>
        <taxon>Actinomycetota</taxon>
        <taxon>Actinomycetes</taxon>
        <taxon>Propionibacteriales</taxon>
        <taxon>Propionibacteriaceae</taxon>
        <taxon>Propionibacteriaceae incertae sedis</taxon>
        <taxon>Candidatus Avipropionibacterium</taxon>
    </lineage>
</organism>
<keyword evidence="2" id="KW-0326">Glycosidase</keyword>
<dbReference type="PANTHER" id="PTHR12304:SF4">
    <property type="entry name" value="URIDINE NUCLEOSIDASE"/>
    <property type="match status" value="1"/>
</dbReference>
<dbReference type="Gene3D" id="3.90.245.10">
    <property type="entry name" value="Ribonucleoside hydrolase-like"/>
    <property type="match status" value="1"/>
</dbReference>
<feature type="domain" description="Inosine/uridine-preferring nucleoside hydrolase" evidence="3">
    <location>
        <begin position="5"/>
        <end position="307"/>
    </location>
</feature>
<evidence type="ECO:0000313" key="5">
    <source>
        <dbReference type="Proteomes" id="UP000886842"/>
    </source>
</evidence>
<evidence type="ECO:0000259" key="3">
    <source>
        <dbReference type="Pfam" id="PF01156"/>
    </source>
</evidence>
<dbReference type="AlphaFoldDB" id="A0A9D1KLD6"/>
<gene>
    <name evidence="4" type="ORF">IAA98_03030</name>
</gene>
<proteinExistence type="predicted"/>
<protein>
    <submittedName>
        <fullName evidence="4">Nucleoside hydrolase</fullName>
    </submittedName>
</protein>
<dbReference type="Pfam" id="PF01156">
    <property type="entry name" value="IU_nuc_hydro"/>
    <property type="match status" value="1"/>
</dbReference>
<keyword evidence="1 4" id="KW-0378">Hydrolase</keyword>
<reference evidence="4" key="2">
    <citation type="journal article" date="2021" name="PeerJ">
        <title>Extensive microbial diversity within the chicken gut microbiome revealed by metagenomics and culture.</title>
        <authorList>
            <person name="Gilroy R."/>
            <person name="Ravi A."/>
            <person name="Getino M."/>
            <person name="Pursley I."/>
            <person name="Horton D.L."/>
            <person name="Alikhan N.F."/>
            <person name="Baker D."/>
            <person name="Gharbi K."/>
            <person name="Hall N."/>
            <person name="Watson M."/>
            <person name="Adriaenssens E.M."/>
            <person name="Foster-Nyarko E."/>
            <person name="Jarju S."/>
            <person name="Secka A."/>
            <person name="Antonio M."/>
            <person name="Oren A."/>
            <person name="Chaudhuri R.R."/>
            <person name="La Ragione R."/>
            <person name="Hildebrand F."/>
            <person name="Pallen M.J."/>
        </authorList>
    </citation>
    <scope>NUCLEOTIDE SEQUENCE</scope>
    <source>
        <strain evidence="4">ChiGjej1B1-24693</strain>
    </source>
</reference>
<dbReference type="GO" id="GO:0006152">
    <property type="term" value="P:purine nucleoside catabolic process"/>
    <property type="evidence" value="ECO:0007669"/>
    <property type="project" value="TreeGrafter"/>
</dbReference>
<dbReference type="GO" id="GO:0005829">
    <property type="term" value="C:cytosol"/>
    <property type="evidence" value="ECO:0007669"/>
    <property type="project" value="TreeGrafter"/>
</dbReference>
<comment type="caution">
    <text evidence="4">The sequence shown here is derived from an EMBL/GenBank/DDBJ whole genome shotgun (WGS) entry which is preliminary data.</text>
</comment>
<dbReference type="InterPro" id="IPR023186">
    <property type="entry name" value="IUNH"/>
</dbReference>
<dbReference type="InterPro" id="IPR001910">
    <property type="entry name" value="Inosine/uridine_hydrolase_dom"/>
</dbReference>
<accession>A0A9D1KLD6</accession>
<dbReference type="InterPro" id="IPR036452">
    <property type="entry name" value="Ribo_hydro-like"/>
</dbReference>
<evidence type="ECO:0000256" key="2">
    <source>
        <dbReference type="ARBA" id="ARBA00023295"/>
    </source>
</evidence>
<dbReference type="SUPFAM" id="SSF53590">
    <property type="entry name" value="Nucleoside hydrolase"/>
    <property type="match status" value="1"/>
</dbReference>